<comment type="caution">
    <text evidence="2">The sequence shown here is derived from an EMBL/GenBank/DDBJ whole genome shotgun (WGS) entry which is preliminary data.</text>
</comment>
<feature type="transmembrane region" description="Helical" evidence="1">
    <location>
        <begin position="60"/>
        <end position="78"/>
    </location>
</feature>
<keyword evidence="3" id="KW-1185">Reference proteome</keyword>
<sequence length="270" mass="30501">MDAILAMVKLTACIVRSMSNRFKLVFSLILIYMLALPVFELAIFNIIASILSGGETEKLSSYYLLFLMAAIYAFNAILKYYTKVGKVKCINRIVSLADSNSDSLLKGNINWLRMTFLELFNAINSLGHIVIISILSFMINNAFGAVLLLGVFLIFYIFNLELKKQIHIQKKIRYNASLLSYQKGENNVLARTKASEKITFIINSLVAVLIAALFFCHIEGYVDAKNGLILLFVIRFISSNLSNLGACLMRFSRGWVNVFDKYNLVLEKQL</sequence>
<dbReference type="RefSeq" id="WP_040987222.1">
    <property type="nucleotide sequence ID" value="NZ_JTKH01000005.1"/>
</dbReference>
<dbReference type="EMBL" id="JTKH01000005">
    <property type="protein sequence ID" value="KII81187.1"/>
    <property type="molecule type" value="Genomic_DNA"/>
</dbReference>
<feature type="transmembrane region" description="Helical" evidence="1">
    <location>
        <begin position="228"/>
        <end position="251"/>
    </location>
</feature>
<gene>
    <name evidence="2" type="ORF">OJ16_02755</name>
</gene>
<protein>
    <submittedName>
        <fullName evidence="2">Uncharacterized protein</fullName>
    </submittedName>
</protein>
<dbReference type="AlphaFoldDB" id="A0A0C2JUL1"/>
<evidence type="ECO:0000313" key="2">
    <source>
        <dbReference type="EMBL" id="KII81187.1"/>
    </source>
</evidence>
<feature type="transmembrane region" description="Helical" evidence="1">
    <location>
        <begin position="24"/>
        <end position="48"/>
    </location>
</feature>
<accession>A0A0C2JUL1</accession>
<reference evidence="2 3" key="1">
    <citation type="submission" date="2014-11" db="EMBL/GenBank/DDBJ databases">
        <title>Draft Genome Sequence of Vibrio piscirenalis strains CECT 8603T and CECT 8604, two marine Gammaproteobacterium isolated from cultured gilthead sea bream (Sparus aurata).</title>
        <authorList>
            <person name="Arahal D.R."/>
            <person name="Rodrigo-Torres L."/>
            <person name="Lucena T."/>
            <person name="Pujalte M.J."/>
        </authorList>
    </citation>
    <scope>NUCLEOTIDE SEQUENCE [LARGE SCALE GENOMIC DNA]</scope>
    <source>
        <strain evidence="2 3">DCR 1-4-2</strain>
    </source>
</reference>
<feature type="transmembrane region" description="Helical" evidence="1">
    <location>
        <begin position="200"/>
        <end position="222"/>
    </location>
</feature>
<name>A0A0C2JUL1_9VIBR</name>
<keyword evidence="1" id="KW-1133">Transmembrane helix</keyword>
<keyword evidence="1" id="KW-0812">Transmembrane</keyword>
<dbReference type="Proteomes" id="UP000031672">
    <property type="component" value="Unassembled WGS sequence"/>
</dbReference>
<evidence type="ECO:0000313" key="3">
    <source>
        <dbReference type="Proteomes" id="UP000031672"/>
    </source>
</evidence>
<proteinExistence type="predicted"/>
<keyword evidence="1" id="KW-0472">Membrane</keyword>
<organism evidence="2 3">
    <name type="scientific">Vibrio renipiscarius</name>
    <dbReference type="NCBI Taxonomy" id="1461322"/>
    <lineage>
        <taxon>Bacteria</taxon>
        <taxon>Pseudomonadati</taxon>
        <taxon>Pseudomonadota</taxon>
        <taxon>Gammaproteobacteria</taxon>
        <taxon>Vibrionales</taxon>
        <taxon>Vibrionaceae</taxon>
        <taxon>Vibrio</taxon>
    </lineage>
</organism>
<dbReference type="STRING" id="1461322.OJ16_02755"/>
<accession>A0A0C2P431</accession>
<evidence type="ECO:0000256" key="1">
    <source>
        <dbReference type="SAM" id="Phobius"/>
    </source>
</evidence>
<feature type="transmembrane region" description="Helical" evidence="1">
    <location>
        <begin position="119"/>
        <end position="139"/>
    </location>
</feature>
<dbReference type="OrthoDB" id="9907547at2"/>
<feature type="transmembrane region" description="Helical" evidence="1">
    <location>
        <begin position="145"/>
        <end position="162"/>
    </location>
</feature>